<dbReference type="RefSeq" id="WP_026817805.1">
    <property type="nucleotide sequence ID" value="NZ_AWXU01000020.1"/>
</dbReference>
<dbReference type="PANTHER" id="PTHR42911:SF1">
    <property type="entry name" value="MODULATOR OF FTSH PROTEASE HFLC"/>
    <property type="match status" value="1"/>
</dbReference>
<evidence type="ECO:0000256" key="4">
    <source>
        <dbReference type="ARBA" id="ARBA00022989"/>
    </source>
</evidence>
<feature type="domain" description="Band 7" evidence="7">
    <location>
        <begin position="20"/>
        <end position="186"/>
    </location>
</feature>
<keyword evidence="5" id="KW-0472">Membrane</keyword>
<protein>
    <recommendedName>
        <fullName evidence="6">Protein HflC</fullName>
    </recommendedName>
</protein>
<dbReference type="GO" id="GO:0016020">
    <property type="term" value="C:membrane"/>
    <property type="evidence" value="ECO:0007669"/>
    <property type="project" value="UniProtKB-SubCell"/>
</dbReference>
<dbReference type="SUPFAM" id="SSF117892">
    <property type="entry name" value="Band 7/SPFH domain"/>
    <property type="match status" value="1"/>
</dbReference>
<dbReference type="InterPro" id="IPR036013">
    <property type="entry name" value="Band_7/SPFH_dom_sf"/>
</dbReference>
<dbReference type="STRING" id="1121013.GCA_000426365_01970"/>
<accession>A0A091BFI4</accession>
<dbReference type="EMBL" id="AWXU01000020">
    <property type="protein sequence ID" value="KFN50317.1"/>
    <property type="molecule type" value="Genomic_DNA"/>
</dbReference>
<keyword evidence="4" id="KW-1133">Transmembrane helix</keyword>
<dbReference type="Gene3D" id="3.30.479.30">
    <property type="entry name" value="Band 7 domain"/>
    <property type="match status" value="1"/>
</dbReference>
<evidence type="ECO:0000313" key="8">
    <source>
        <dbReference type="EMBL" id="KFN50317.1"/>
    </source>
</evidence>
<dbReference type="eggNOG" id="COG0330">
    <property type="taxonomic scope" value="Bacteria"/>
</dbReference>
<comment type="similarity">
    <text evidence="2 6">Belongs to the band 7/mec-2 family. HflC subfamily.</text>
</comment>
<keyword evidence="3" id="KW-0812">Transmembrane</keyword>
<evidence type="ECO:0000256" key="2">
    <source>
        <dbReference type="ARBA" id="ARBA00007862"/>
    </source>
</evidence>
<sequence>MRSPTLAIFAAVLLLLAGMGSVFQVSEGQTAIVLNLGRVVRADLEPGLHFKWPIVEDVIKFDQRILSLDDAPERYLTAEKKDVQVDFFVKWRISDVATYYRAAGGGDQAIARQRLTPIVKNALREQINQRTLQEVVSAGRAELAGSLLAQVNRGAAALGVEVLDVRIKRINLPDDSQILSTVYDRMRTERTQVANQLRAEGQEQRDKIQSEADRASAVLLAEAERDAQKLRGEGDARAAEIYAAAYGRDAEFYGFYRSLEAYRQALAGGQTTLVLDPDSEFLRYFENAGGR</sequence>
<dbReference type="SMART" id="SM00244">
    <property type="entry name" value="PHB"/>
    <property type="match status" value="1"/>
</dbReference>
<evidence type="ECO:0000256" key="1">
    <source>
        <dbReference type="ARBA" id="ARBA00004167"/>
    </source>
</evidence>
<comment type="caution">
    <text evidence="8">The sequence shown here is derived from an EMBL/GenBank/DDBJ whole genome shotgun (WGS) entry which is preliminary data.</text>
</comment>
<dbReference type="Proteomes" id="UP000029391">
    <property type="component" value="Unassembled WGS sequence"/>
</dbReference>
<evidence type="ECO:0000313" key="9">
    <source>
        <dbReference type="Proteomes" id="UP000029391"/>
    </source>
</evidence>
<dbReference type="PANTHER" id="PTHR42911">
    <property type="entry name" value="MODULATOR OF FTSH PROTEASE HFLC"/>
    <property type="match status" value="1"/>
</dbReference>
<proteinExistence type="inferred from homology"/>
<dbReference type="CDD" id="cd03405">
    <property type="entry name" value="SPFH_HflC"/>
    <property type="match status" value="1"/>
</dbReference>
<dbReference type="AlphaFoldDB" id="A0A091BFI4"/>
<name>A0A091BFI4_9GAMM</name>
<keyword evidence="9" id="KW-1185">Reference proteome</keyword>
<dbReference type="NCBIfam" id="TIGR01932">
    <property type="entry name" value="hflC"/>
    <property type="match status" value="1"/>
</dbReference>
<dbReference type="Pfam" id="PF01145">
    <property type="entry name" value="Band_7"/>
    <property type="match status" value="1"/>
</dbReference>
<dbReference type="PIRSF" id="PIRSF005651">
    <property type="entry name" value="HflC"/>
    <property type="match status" value="1"/>
</dbReference>
<dbReference type="InterPro" id="IPR010200">
    <property type="entry name" value="HflC"/>
</dbReference>
<organism evidence="8 9">
    <name type="scientific">Arenimonas composti TR7-09 = DSM 18010</name>
    <dbReference type="NCBI Taxonomy" id="1121013"/>
    <lineage>
        <taxon>Bacteria</taxon>
        <taxon>Pseudomonadati</taxon>
        <taxon>Pseudomonadota</taxon>
        <taxon>Gammaproteobacteria</taxon>
        <taxon>Lysobacterales</taxon>
        <taxon>Lysobacteraceae</taxon>
        <taxon>Arenimonas</taxon>
    </lineage>
</organism>
<gene>
    <name evidence="8" type="ORF">P873_06475</name>
</gene>
<reference evidence="8 9" key="1">
    <citation type="submission" date="2013-09" db="EMBL/GenBank/DDBJ databases">
        <title>Genome sequencing of Arenimonas composti.</title>
        <authorList>
            <person name="Chen F."/>
            <person name="Wang G."/>
        </authorList>
    </citation>
    <scope>NUCLEOTIDE SEQUENCE [LARGE SCALE GENOMIC DNA]</scope>
    <source>
        <strain evidence="8 9">TR7-09</strain>
    </source>
</reference>
<evidence type="ECO:0000259" key="7">
    <source>
        <dbReference type="SMART" id="SM00244"/>
    </source>
</evidence>
<evidence type="ECO:0000256" key="6">
    <source>
        <dbReference type="PIRNR" id="PIRNR005651"/>
    </source>
</evidence>
<dbReference type="OrthoDB" id="9812991at2"/>
<comment type="subcellular location">
    <subcellularLocation>
        <location evidence="1">Membrane</location>
        <topology evidence="1">Single-pass membrane protein</topology>
    </subcellularLocation>
</comment>
<comment type="function">
    <text evidence="6">HflC and HflK could regulate a protease.</text>
</comment>
<evidence type="ECO:0000256" key="5">
    <source>
        <dbReference type="ARBA" id="ARBA00023136"/>
    </source>
</evidence>
<dbReference type="InterPro" id="IPR001107">
    <property type="entry name" value="Band_7"/>
</dbReference>
<evidence type="ECO:0000256" key="3">
    <source>
        <dbReference type="ARBA" id="ARBA00022692"/>
    </source>
</evidence>